<dbReference type="RefSeq" id="WP_073589967.1">
    <property type="nucleotide sequence ID" value="NZ_FRFD01000010.1"/>
</dbReference>
<evidence type="ECO:0000313" key="2">
    <source>
        <dbReference type="EMBL" id="SHO51740.1"/>
    </source>
</evidence>
<dbReference type="STRING" id="1121345.SAMN02745217_03304"/>
<evidence type="ECO:0000256" key="1">
    <source>
        <dbReference type="SAM" id="SignalP"/>
    </source>
</evidence>
<protein>
    <submittedName>
        <fullName evidence="2">Uncharacterized protein</fullName>
    </submittedName>
</protein>
<gene>
    <name evidence="2" type="ORF">SAMN02745217_03304</name>
</gene>
<keyword evidence="3" id="KW-1185">Reference proteome</keyword>
<feature type="chain" id="PRO_5012997784" evidence="1">
    <location>
        <begin position="31"/>
        <end position="80"/>
    </location>
</feature>
<organism evidence="2 3">
    <name type="scientific">Anaerocolumna xylanovorans DSM 12503</name>
    <dbReference type="NCBI Taxonomy" id="1121345"/>
    <lineage>
        <taxon>Bacteria</taxon>
        <taxon>Bacillati</taxon>
        <taxon>Bacillota</taxon>
        <taxon>Clostridia</taxon>
        <taxon>Lachnospirales</taxon>
        <taxon>Lachnospiraceae</taxon>
        <taxon>Anaerocolumna</taxon>
    </lineage>
</organism>
<keyword evidence="1" id="KW-0732">Signal</keyword>
<reference evidence="2 3" key="1">
    <citation type="submission" date="2016-12" db="EMBL/GenBank/DDBJ databases">
        <authorList>
            <person name="Song W.-J."/>
            <person name="Kurnit D.M."/>
        </authorList>
    </citation>
    <scope>NUCLEOTIDE SEQUENCE [LARGE SCALE GENOMIC DNA]</scope>
    <source>
        <strain evidence="2 3">DSM 12503</strain>
    </source>
</reference>
<dbReference type="Proteomes" id="UP000184612">
    <property type="component" value="Unassembled WGS sequence"/>
</dbReference>
<proteinExistence type="predicted"/>
<evidence type="ECO:0000313" key="3">
    <source>
        <dbReference type="Proteomes" id="UP000184612"/>
    </source>
</evidence>
<dbReference type="EMBL" id="FRFD01000010">
    <property type="protein sequence ID" value="SHO51740.1"/>
    <property type="molecule type" value="Genomic_DNA"/>
</dbReference>
<accession>A0A1M7YGJ7</accession>
<feature type="signal peptide" evidence="1">
    <location>
        <begin position="1"/>
        <end position="30"/>
    </location>
</feature>
<dbReference type="AlphaFoldDB" id="A0A1M7YGJ7"/>
<sequence length="80" mass="8737">MKLLKKKLISCIITMCMVAGVLFNPAVVSAESGGTGMLVDIGSKYTFTFRPGDLQVAYFSTGDAGSYKVWDRGYRKKQSC</sequence>
<name>A0A1M7YGJ7_9FIRM</name>